<evidence type="ECO:0008006" key="3">
    <source>
        <dbReference type="Google" id="ProtNLM"/>
    </source>
</evidence>
<keyword evidence="2" id="KW-1185">Reference proteome</keyword>
<protein>
    <recommendedName>
        <fullName evidence="3">Polymer-forming cytoskeletal protein</fullName>
    </recommendedName>
</protein>
<evidence type="ECO:0000313" key="2">
    <source>
        <dbReference type="Proteomes" id="UP000789833"/>
    </source>
</evidence>
<comment type="caution">
    <text evidence="1">The sequence shown here is derived from an EMBL/GenBank/DDBJ whole genome shotgun (WGS) entry which is preliminary data.</text>
</comment>
<sequence>MEELQSNNNNKRICIKGGTYSTLSITDSHYTDGDLDVNVVFVDSKREVNSNIKCKDILVEKNAHINGSIECNKGSFHGTTLVNGDISSFNIMAKGNFQCTGKLNSTHISLIGTAKVEKNILSETLNIIGDVSIEDICVSRFKFVLNQESTARNIKGDYIQVIKGINSETKMFFEVEKIEGKVIYIENTLAQVIIGDEVIVGSGCLIEIVYCNKLVIKDDSSKISTKREKSEYTSFT</sequence>
<accession>A0ABN8AEI2</accession>
<gene>
    <name evidence="1" type="ORF">BACCIP111883_04515</name>
</gene>
<dbReference type="EMBL" id="CAKJTJ010000064">
    <property type="protein sequence ID" value="CAG9623683.1"/>
    <property type="molecule type" value="Genomic_DNA"/>
</dbReference>
<evidence type="ECO:0000313" key="1">
    <source>
        <dbReference type="EMBL" id="CAG9623683.1"/>
    </source>
</evidence>
<proteinExistence type="predicted"/>
<dbReference type="RefSeq" id="WP_230505343.1">
    <property type="nucleotide sequence ID" value="NZ_CAKJTJ010000064.1"/>
</dbReference>
<dbReference type="Proteomes" id="UP000789833">
    <property type="component" value="Unassembled WGS sequence"/>
</dbReference>
<reference evidence="1 2" key="1">
    <citation type="submission" date="2021-10" db="EMBL/GenBank/DDBJ databases">
        <authorList>
            <person name="Criscuolo A."/>
        </authorList>
    </citation>
    <scope>NUCLEOTIDE SEQUENCE [LARGE SCALE GENOMIC DNA]</scope>
    <source>
        <strain evidence="2">CIP 111883</strain>
    </source>
</reference>
<organism evidence="1 2">
    <name type="scientific">Sutcliffiella rhizosphaerae</name>
    <dbReference type="NCBI Taxonomy" id="2880967"/>
    <lineage>
        <taxon>Bacteria</taxon>
        <taxon>Bacillati</taxon>
        <taxon>Bacillota</taxon>
        <taxon>Bacilli</taxon>
        <taxon>Bacillales</taxon>
        <taxon>Bacillaceae</taxon>
        <taxon>Sutcliffiella</taxon>
    </lineage>
</organism>
<name>A0ABN8AEI2_9BACI</name>